<comment type="subcellular location">
    <subcellularLocation>
        <location evidence="1">Cell membrane</location>
        <topology evidence="1">Multi-pass membrane protein</topology>
    </subcellularLocation>
</comment>
<feature type="transmembrane region" description="Helical" evidence="8">
    <location>
        <begin position="140"/>
        <end position="157"/>
    </location>
</feature>
<dbReference type="InterPro" id="IPR008276">
    <property type="entry name" value="C_nuclsd_transpt"/>
</dbReference>
<evidence type="ECO:0000313" key="11">
    <source>
        <dbReference type="EMBL" id="WAQ94242.1"/>
    </source>
</evidence>
<evidence type="ECO:0000259" key="10">
    <source>
        <dbReference type="Pfam" id="PF07662"/>
    </source>
</evidence>
<evidence type="ECO:0000256" key="4">
    <source>
        <dbReference type="ARBA" id="ARBA00022692"/>
    </source>
</evidence>
<feature type="transmembrane region" description="Helical" evidence="8">
    <location>
        <begin position="295"/>
        <end position="318"/>
    </location>
</feature>
<evidence type="ECO:0000256" key="2">
    <source>
        <dbReference type="ARBA" id="ARBA00009033"/>
    </source>
</evidence>
<dbReference type="Proteomes" id="UP001164746">
    <property type="component" value="Chromosome 1"/>
</dbReference>
<feature type="transmembrane region" description="Helical" evidence="8">
    <location>
        <begin position="163"/>
        <end position="183"/>
    </location>
</feature>
<feature type="domain" description="Concentrative nucleoside transporter C-terminal" evidence="10">
    <location>
        <begin position="273"/>
        <end position="447"/>
    </location>
</feature>
<dbReference type="PANTHER" id="PTHR10590">
    <property type="entry name" value="SODIUM/NUCLEOSIDE COTRANSPORTER"/>
    <property type="match status" value="1"/>
</dbReference>
<evidence type="ECO:0000256" key="1">
    <source>
        <dbReference type="ARBA" id="ARBA00004651"/>
    </source>
</evidence>
<dbReference type="Pfam" id="PF07662">
    <property type="entry name" value="Nucleos_tra2_C"/>
    <property type="match status" value="1"/>
</dbReference>
<evidence type="ECO:0000256" key="8">
    <source>
        <dbReference type="SAM" id="Phobius"/>
    </source>
</evidence>
<keyword evidence="6 8" id="KW-0472">Membrane</keyword>
<dbReference type="InterPro" id="IPR002668">
    <property type="entry name" value="CNT_N_dom"/>
</dbReference>
<protein>
    <submittedName>
        <fullName evidence="11">S28A1-like protein</fullName>
    </submittedName>
</protein>
<dbReference type="PANTHER" id="PTHR10590:SF4">
    <property type="entry name" value="SOLUTE CARRIER FAMILY 28 MEMBER 3"/>
    <property type="match status" value="1"/>
</dbReference>
<evidence type="ECO:0000313" key="12">
    <source>
        <dbReference type="Proteomes" id="UP001164746"/>
    </source>
</evidence>
<sequence>MDTDVICPELEVSKKEPSNNENGGVMQEEEAGRNHGDGSYDNTTCCHDGKDSDSVGVGQAIMSMRERVYVAFKRKEKVVNTGTALLAARGLRGTDERLVEKGPWIQEFGYCQEKVLRIAVFAFLVVYVVLDIAIEQPENLVSVAGLVIFLLIFYLTSVNPAMVNWHTVFWGIALQYLFALLILRTTWGYNMFKWLGDRVTEFLNHAMAGVLFAFGTSYEDHFFAMKAVIRVLGRSLSFCMGTTPGESISAAANIFLGMNMTKSELHAIMVGGPEHNIIEAASNGATASLKMIGSILVNVIAFLSLLAFLNAMLAWIGYRLICSYVLFPVSFFMGVETSDCRKVAELVGVKTFTNEFIAYSKLKVLIANRKALTNYTDVYNATDWYWNNNDIILNTTGQVLDGGIISEKSEIISTYALCGFANFGSIGITLGGFGALAPTRRPELTKMNGS</sequence>
<feature type="domain" description="Concentrative nucleoside transporter N-terminal" evidence="9">
    <location>
        <begin position="144"/>
        <end position="216"/>
    </location>
</feature>
<dbReference type="InterPro" id="IPR011657">
    <property type="entry name" value="CNT_C_dom"/>
</dbReference>
<keyword evidence="5 8" id="KW-1133">Transmembrane helix</keyword>
<keyword evidence="3" id="KW-1003">Cell membrane</keyword>
<evidence type="ECO:0000256" key="5">
    <source>
        <dbReference type="ARBA" id="ARBA00022989"/>
    </source>
</evidence>
<reference evidence="11" key="1">
    <citation type="submission" date="2022-11" db="EMBL/GenBank/DDBJ databases">
        <title>Centuries of genome instability and evolution in soft-shell clam transmissible cancer (bioRxiv).</title>
        <authorList>
            <person name="Hart S.F.M."/>
            <person name="Yonemitsu M.A."/>
            <person name="Giersch R.M."/>
            <person name="Beal B.F."/>
            <person name="Arriagada G."/>
            <person name="Davis B.W."/>
            <person name="Ostrander E.A."/>
            <person name="Goff S.P."/>
            <person name="Metzger M.J."/>
        </authorList>
    </citation>
    <scope>NUCLEOTIDE SEQUENCE</scope>
    <source>
        <strain evidence="11">MELC-2E11</strain>
        <tissue evidence="11">Siphon/mantle</tissue>
    </source>
</reference>
<keyword evidence="12" id="KW-1185">Reference proteome</keyword>
<dbReference type="Pfam" id="PF01773">
    <property type="entry name" value="Nucleos_tra2_N"/>
    <property type="match status" value="1"/>
</dbReference>
<keyword evidence="4 8" id="KW-0812">Transmembrane</keyword>
<evidence type="ECO:0000256" key="7">
    <source>
        <dbReference type="SAM" id="MobiDB-lite"/>
    </source>
</evidence>
<organism evidence="11 12">
    <name type="scientific">Mya arenaria</name>
    <name type="common">Soft-shell clam</name>
    <dbReference type="NCBI Taxonomy" id="6604"/>
    <lineage>
        <taxon>Eukaryota</taxon>
        <taxon>Metazoa</taxon>
        <taxon>Spiralia</taxon>
        <taxon>Lophotrochozoa</taxon>
        <taxon>Mollusca</taxon>
        <taxon>Bivalvia</taxon>
        <taxon>Autobranchia</taxon>
        <taxon>Heteroconchia</taxon>
        <taxon>Euheterodonta</taxon>
        <taxon>Imparidentia</taxon>
        <taxon>Neoheterodontei</taxon>
        <taxon>Myida</taxon>
        <taxon>Myoidea</taxon>
        <taxon>Myidae</taxon>
        <taxon>Mya</taxon>
    </lineage>
</organism>
<evidence type="ECO:0000259" key="9">
    <source>
        <dbReference type="Pfam" id="PF01773"/>
    </source>
</evidence>
<evidence type="ECO:0000256" key="6">
    <source>
        <dbReference type="ARBA" id="ARBA00023136"/>
    </source>
</evidence>
<comment type="similarity">
    <text evidence="2">Belongs to the concentrative nucleoside transporter (CNT) (TC 2.A.41) family.</text>
</comment>
<name>A0ABY7D9C0_MYAAR</name>
<dbReference type="EMBL" id="CP111012">
    <property type="protein sequence ID" value="WAQ94242.1"/>
    <property type="molecule type" value="Genomic_DNA"/>
</dbReference>
<evidence type="ECO:0000256" key="3">
    <source>
        <dbReference type="ARBA" id="ARBA00022475"/>
    </source>
</evidence>
<accession>A0ABY7D9C0</accession>
<gene>
    <name evidence="11" type="ORF">MAR_006713</name>
</gene>
<feature type="region of interest" description="Disordered" evidence="7">
    <location>
        <begin position="1"/>
        <end position="40"/>
    </location>
</feature>
<feature type="transmembrane region" description="Helical" evidence="8">
    <location>
        <begin position="115"/>
        <end position="133"/>
    </location>
</feature>
<proteinExistence type="inferred from homology"/>